<accession>A0A813AZ97</accession>
<reference evidence="2" key="1">
    <citation type="submission" date="2021-02" db="EMBL/GenBank/DDBJ databases">
        <authorList>
            <person name="Dougan E. K."/>
            <person name="Rhodes N."/>
            <person name="Thang M."/>
            <person name="Chan C."/>
        </authorList>
    </citation>
    <scope>NUCLEOTIDE SEQUENCE</scope>
</reference>
<dbReference type="AlphaFoldDB" id="A0A813AZ97"/>
<sequence length="1253" mass="140124">LSWAKFMEVSSESETTEGKYGIPRYDGNVHQLQEYTYRVKLRELKESSMEPAELKKIGPLGIRLVEGLRGPALHMVREIPPEELAGAKGPSSIIKCLTRSLRPRREQEARELYKAGAKEHGPLSRQYGEPVSMYVLRRRTWWSMLQDLDSNIKLPEEMLAEQVLQNARLSDDQILMIRTVVGKALTVEAVCEEMVAQHASLHLKEKRTQPHFPRSKGPGYKGGYKSGKGKGYGYLAEFEELEDPYEEAYAAWDSQSQSLGGYEDDGHSSAYQAAPDLDYIEEDDGVIQAFTAMLQEGFDETLDGEAAEFAAEVLQSEGEAYMLRQQATQRGHHGFQNKRYEFRGEMSIEERKARISSLKERTTCKRCGQKGHWANDASCPKGKGKRPLRLPRRPPRRPRRQVRARARAKEDRSNRGHQDSDDGDEERLYQDAATDEPGSAQACCPYCPDVFGWCGPAFDFELLVVLAGKTARGGQRRGERDRTGHSTGNIRNSFGGSFFFPGNRAGDSTENIRDSFGGSFFLFVFSHGGGLDMDQQMLIEALRANSDVVLDQLIEAARNMDVTEGEGQLLITQGPMEPIPAPIPLEPSLTDEAESLSMASPSESWLEAGLEEQEREQGQVVADEVNDETPYPKEPQVLAGARGSSAGQCLHARFTTKGTNKHFYLKTCLDCKKVLERRKKEQMDEAPVVYPKKPEDCAHVRVSRQGTNSHVWKWHCQDCGMRKEGRVDQQPSTFSDVLGGTLAGNFQQGPDTPAVKVLELAGTVVMIQESGGVPMGLDRLPSIVEKCAAVYRQREAARTLGANMAAGSAMNAPRQTAPKARPGASHSSGDQAGQLSAAHLENVTGNSVLQSGKYKGHTFEKVMKDYPEYADWIVAQTKNLVEVSLRQFRHYVVLQRGRGPTAYMVNDHPPSEDYLLAVLDSGCNQTCHGALWMKKFVEASGHEFCPLQQSSRQTLRGIGGRVQALGKRTIPISLELQDGNLTHGSIESIELEGSEAPLLLSCFAQKQLGIVLDLGNLTAHSRLFGQDLTLEDREGLPAVRLLPFNDQYQQQFAMMVEKDTPAAETTQPDQDIAEEEVHESDFWQHQEGVWVRVHVVPRESLYDPRAEPSAEGDIEASVLHCAVRRTVAIVEATGEKAEFRDQWLPLRPDELDTRGYLDGPWKGYTYFYRDYEHAHEELKEDRNHESTGMFAAFDEEKPVVLSRGQKKALREHSDNLGREDAAMWAELKGTPDYRRASRLLPRGCRYFVLEPRL</sequence>
<dbReference type="Gene3D" id="4.10.60.10">
    <property type="entry name" value="Zinc finger, CCHC-type"/>
    <property type="match status" value="1"/>
</dbReference>
<protein>
    <recommendedName>
        <fullName evidence="4">CCHC-type domain-containing protein</fullName>
    </recommendedName>
</protein>
<dbReference type="OrthoDB" id="432251at2759"/>
<name>A0A813AZ97_9DINO</name>
<evidence type="ECO:0000256" key="1">
    <source>
        <dbReference type="SAM" id="MobiDB-lite"/>
    </source>
</evidence>
<feature type="compositionally biased region" description="Basic and acidic residues" evidence="1">
    <location>
        <begin position="407"/>
        <end position="420"/>
    </location>
</feature>
<keyword evidence="3" id="KW-1185">Reference proteome</keyword>
<evidence type="ECO:0008006" key="4">
    <source>
        <dbReference type="Google" id="ProtNLM"/>
    </source>
</evidence>
<dbReference type="Proteomes" id="UP000601435">
    <property type="component" value="Unassembled WGS sequence"/>
</dbReference>
<feature type="region of interest" description="Disordered" evidence="1">
    <location>
        <begin position="369"/>
        <end position="427"/>
    </location>
</feature>
<dbReference type="EMBL" id="CAJNJA010065463">
    <property type="protein sequence ID" value="CAE7885681.1"/>
    <property type="molecule type" value="Genomic_DNA"/>
</dbReference>
<feature type="region of interest" description="Disordered" evidence="1">
    <location>
        <begin position="806"/>
        <end position="832"/>
    </location>
</feature>
<comment type="caution">
    <text evidence="2">The sequence shown here is derived from an EMBL/GenBank/DDBJ whole genome shotgun (WGS) entry which is preliminary data.</text>
</comment>
<feature type="non-terminal residue" evidence="2">
    <location>
        <position position="1253"/>
    </location>
</feature>
<organism evidence="2 3">
    <name type="scientific">Symbiodinium necroappetens</name>
    <dbReference type="NCBI Taxonomy" id="1628268"/>
    <lineage>
        <taxon>Eukaryota</taxon>
        <taxon>Sar</taxon>
        <taxon>Alveolata</taxon>
        <taxon>Dinophyceae</taxon>
        <taxon>Suessiales</taxon>
        <taxon>Symbiodiniaceae</taxon>
        <taxon>Symbiodinium</taxon>
    </lineage>
</organism>
<gene>
    <name evidence="2" type="ORF">SNEC2469_LOCUS29270</name>
</gene>
<evidence type="ECO:0000313" key="3">
    <source>
        <dbReference type="Proteomes" id="UP000601435"/>
    </source>
</evidence>
<evidence type="ECO:0000313" key="2">
    <source>
        <dbReference type="EMBL" id="CAE7885681.1"/>
    </source>
</evidence>
<feature type="compositionally biased region" description="Basic residues" evidence="1">
    <location>
        <begin position="382"/>
        <end position="406"/>
    </location>
</feature>
<proteinExistence type="predicted"/>